<feature type="compositionally biased region" description="Low complexity" evidence="1">
    <location>
        <begin position="141"/>
        <end position="156"/>
    </location>
</feature>
<dbReference type="EMBL" id="LGRB01000009">
    <property type="protein sequence ID" value="OCT51951.1"/>
    <property type="molecule type" value="Genomic_DNA"/>
</dbReference>
<sequence length="183" mass="18972">MTKGIHSPWPTDPSAATGTSSYPSLYAYESSSNNPSIGQESGFGFSIQSVGTDTSPDTSNQDGSGSRQQSNHPTPSTLSNQTSAHTSYTSPPNQSGSSNPANSAQGQPSPGYIYSNTAFNINLPSQLGQGVSPQQSNLNFGSTGMTPGPTGMTPIPDALWPADGIPDGNEWMFSWPGSTPQPQ</sequence>
<dbReference type="Proteomes" id="UP000094526">
    <property type="component" value="Unassembled WGS sequence"/>
</dbReference>
<organism evidence="2 3">
    <name type="scientific">Cladophialophora carrionii</name>
    <dbReference type="NCBI Taxonomy" id="86049"/>
    <lineage>
        <taxon>Eukaryota</taxon>
        <taxon>Fungi</taxon>
        <taxon>Dikarya</taxon>
        <taxon>Ascomycota</taxon>
        <taxon>Pezizomycotina</taxon>
        <taxon>Eurotiomycetes</taxon>
        <taxon>Chaetothyriomycetidae</taxon>
        <taxon>Chaetothyriales</taxon>
        <taxon>Herpotrichiellaceae</taxon>
        <taxon>Cladophialophora</taxon>
    </lineage>
</organism>
<name>A0A1C1CTW8_9EURO</name>
<gene>
    <name evidence="2" type="ORF">CLCR_09178</name>
</gene>
<evidence type="ECO:0000256" key="1">
    <source>
        <dbReference type="SAM" id="MobiDB-lite"/>
    </source>
</evidence>
<reference evidence="3" key="1">
    <citation type="submission" date="2015-07" db="EMBL/GenBank/DDBJ databases">
        <authorList>
            <person name="Teixeira M.M."/>
            <person name="Souza R.C."/>
            <person name="Almeida L.G."/>
            <person name="Vicente V.A."/>
            <person name="de Hoog S."/>
            <person name="Bocca A.L."/>
            <person name="de Almeida S.R."/>
            <person name="Vasconcelos A.T."/>
            <person name="Felipe M.S."/>
        </authorList>
    </citation>
    <scope>NUCLEOTIDE SEQUENCE [LARGE SCALE GENOMIC DNA]</scope>
    <source>
        <strain evidence="3">KSF</strain>
    </source>
</reference>
<feature type="compositionally biased region" description="Polar residues" evidence="1">
    <location>
        <begin position="46"/>
        <end position="140"/>
    </location>
</feature>
<dbReference type="VEuPathDB" id="FungiDB:G647_06179"/>
<keyword evidence="3" id="KW-1185">Reference proteome</keyword>
<accession>A0A1C1CTW8</accession>
<evidence type="ECO:0000313" key="3">
    <source>
        <dbReference type="Proteomes" id="UP000094526"/>
    </source>
</evidence>
<dbReference type="AlphaFoldDB" id="A0A1C1CTW8"/>
<dbReference type="VEuPathDB" id="FungiDB:CLCR_09178"/>
<feature type="compositionally biased region" description="Polar residues" evidence="1">
    <location>
        <begin position="14"/>
        <end position="39"/>
    </location>
</feature>
<dbReference type="STRING" id="86049.A0A1C1CTW8"/>
<comment type="caution">
    <text evidence="2">The sequence shown here is derived from an EMBL/GenBank/DDBJ whole genome shotgun (WGS) entry which is preliminary data.</text>
</comment>
<proteinExistence type="predicted"/>
<feature type="region of interest" description="Disordered" evidence="1">
    <location>
        <begin position="1"/>
        <end position="183"/>
    </location>
</feature>
<protein>
    <submittedName>
        <fullName evidence="2">Uncharacterized protein</fullName>
    </submittedName>
</protein>
<evidence type="ECO:0000313" key="2">
    <source>
        <dbReference type="EMBL" id="OCT51951.1"/>
    </source>
</evidence>